<organism evidence="4 5">
    <name type="scientific">Vitis vinifera</name>
    <name type="common">Grape</name>
    <dbReference type="NCBI Taxonomy" id="29760"/>
    <lineage>
        <taxon>Eukaryota</taxon>
        <taxon>Viridiplantae</taxon>
        <taxon>Streptophyta</taxon>
        <taxon>Embryophyta</taxon>
        <taxon>Tracheophyta</taxon>
        <taxon>Spermatophyta</taxon>
        <taxon>Magnoliopsida</taxon>
        <taxon>eudicotyledons</taxon>
        <taxon>Gunneridae</taxon>
        <taxon>Pentapetalae</taxon>
        <taxon>rosids</taxon>
        <taxon>Vitales</taxon>
        <taxon>Vitaceae</taxon>
        <taxon>Viteae</taxon>
        <taxon>Vitis</taxon>
    </lineage>
</organism>
<dbReference type="PANTHER" id="PTHR48475:SF2">
    <property type="entry name" value="RIBONUCLEASE H"/>
    <property type="match status" value="1"/>
</dbReference>
<evidence type="ECO:0000259" key="2">
    <source>
        <dbReference type="PROSITE" id="PS50878"/>
    </source>
</evidence>
<dbReference type="Proteomes" id="UP000288805">
    <property type="component" value="Unassembled WGS sequence"/>
</dbReference>
<sequence>MESPLMRNTTLSGRGKGCSDSIQPGLADGETPNIWDNHLSPSRPQPSVTSTSRRPHPDIRNQRFRYGIAIENPGRILLGFNGASTTSLGDIILPVQAGPMVLNVWFSIVEYLSPFNAIMGLWKNNNNYSARHKEIRQRPTPYRSYVSQMKMITSPIIHPSIASHWLNVISSSRPVRQKVQRFHPDRQKVIQAEVEKLLAVGFIMEVEYPEWLKNVMTKSLDGMIVYLVNSTTEHGMLSFLDVFFGYHQIPMYQLDEEKTAFIMPHELFCYKFMSFGLKNARATYQRLMTKIFESLIGRTVEAYIDDVVVKSRTRIEHAQHLEEIFPLMREYNMKLNPAKCTFGVNANKFLGFMVTQNAYRGQSGPNQSCHGNIRPKLQIGAATPHKSFGYTRTLHNLIYRQVKAFFPYTKRSQRDKCPIVLLVMFCSTALGLKECCEKASPLLPSSSSDCTHKPTLRNILHKPDLSGRLVRWVIELSEYEIKYQPKLAMKGQVMEEYEAKNERMARYLSKVQTSLDKLNKWAIKRIPRSENTQAYVLAGITTTLPVKEAVLLPVKIQDTSSIAVTPVCTTNEASVARFTLIGDNLYKRSFGVPYLRCLNNSKTQYVLAELHEGAIIANNGPLFDSIAFIIFWSELKIKNLYSTPWYPQSNGQAKATNKTLLSALKKRLEKAKGRWVDELSRVFWAYRTVPGRPMRTTPFAIAYGMDAVILTKIGMPTARTTVQGQRDEYRELEKHLDLVDEVRGTHPSEWRSTSNELLPTTIEKSDHVPSRLGL</sequence>
<dbReference type="Gene3D" id="3.30.70.270">
    <property type="match status" value="1"/>
</dbReference>
<dbReference type="AlphaFoldDB" id="A0A438EEW0"/>
<proteinExistence type="predicted"/>
<dbReference type="GO" id="GO:0003676">
    <property type="term" value="F:nucleic acid binding"/>
    <property type="evidence" value="ECO:0007669"/>
    <property type="project" value="InterPro"/>
</dbReference>
<feature type="domain" description="Integrase catalytic" evidence="3">
    <location>
        <begin position="523"/>
        <end position="706"/>
    </location>
</feature>
<dbReference type="InterPro" id="IPR012337">
    <property type="entry name" value="RNaseH-like_sf"/>
</dbReference>
<dbReference type="EMBL" id="QGNW01001307">
    <property type="protein sequence ID" value="RVW46140.1"/>
    <property type="molecule type" value="Genomic_DNA"/>
</dbReference>
<evidence type="ECO:0000256" key="1">
    <source>
        <dbReference type="SAM" id="MobiDB-lite"/>
    </source>
</evidence>
<feature type="region of interest" description="Disordered" evidence="1">
    <location>
        <begin position="745"/>
        <end position="774"/>
    </location>
</feature>
<dbReference type="SUPFAM" id="SSF56672">
    <property type="entry name" value="DNA/RNA polymerases"/>
    <property type="match status" value="1"/>
</dbReference>
<feature type="compositionally biased region" description="Polar residues" evidence="1">
    <location>
        <begin position="1"/>
        <end position="12"/>
    </location>
</feature>
<evidence type="ECO:0000313" key="5">
    <source>
        <dbReference type="Proteomes" id="UP000288805"/>
    </source>
</evidence>
<dbReference type="InterPro" id="IPR000477">
    <property type="entry name" value="RT_dom"/>
</dbReference>
<evidence type="ECO:0000313" key="4">
    <source>
        <dbReference type="EMBL" id="RVW46140.1"/>
    </source>
</evidence>
<dbReference type="Gene3D" id="3.10.10.10">
    <property type="entry name" value="HIV Type 1 Reverse Transcriptase, subunit A, domain 1"/>
    <property type="match status" value="1"/>
</dbReference>
<reference evidence="4 5" key="1">
    <citation type="journal article" date="2018" name="PLoS Genet.">
        <title>Population sequencing reveals clonal diversity and ancestral inbreeding in the grapevine cultivar Chardonnay.</title>
        <authorList>
            <person name="Roach M.J."/>
            <person name="Johnson D.L."/>
            <person name="Bohlmann J."/>
            <person name="van Vuuren H.J."/>
            <person name="Jones S.J."/>
            <person name="Pretorius I.S."/>
            <person name="Schmidt S.A."/>
            <person name="Borneman A.R."/>
        </authorList>
    </citation>
    <scope>NUCLEOTIDE SEQUENCE [LARGE SCALE GENOMIC DNA]</scope>
    <source>
        <strain evidence="5">cv. Chardonnay</strain>
        <tissue evidence="4">Leaf</tissue>
    </source>
</reference>
<dbReference type="Gene3D" id="3.30.420.10">
    <property type="entry name" value="Ribonuclease H-like superfamily/Ribonuclease H"/>
    <property type="match status" value="1"/>
</dbReference>
<dbReference type="GO" id="GO:0015074">
    <property type="term" value="P:DNA integration"/>
    <property type="evidence" value="ECO:0007669"/>
    <property type="project" value="InterPro"/>
</dbReference>
<dbReference type="FunFam" id="3.30.70.270:FF:000003">
    <property type="entry name" value="Transposon Ty3-G Gag-Pol polyprotein"/>
    <property type="match status" value="1"/>
</dbReference>
<accession>A0A438EEW0</accession>
<dbReference type="InterPro" id="IPR001584">
    <property type="entry name" value="Integrase_cat-core"/>
</dbReference>
<feature type="region of interest" description="Disordered" evidence="1">
    <location>
        <begin position="1"/>
        <end position="60"/>
    </location>
</feature>
<dbReference type="InterPro" id="IPR043128">
    <property type="entry name" value="Rev_trsase/Diguanyl_cyclase"/>
</dbReference>
<evidence type="ECO:0000259" key="3">
    <source>
        <dbReference type="PROSITE" id="PS50994"/>
    </source>
</evidence>
<dbReference type="PROSITE" id="PS50994">
    <property type="entry name" value="INTEGRASE"/>
    <property type="match status" value="1"/>
</dbReference>
<dbReference type="PROSITE" id="PS50878">
    <property type="entry name" value="RT_POL"/>
    <property type="match status" value="1"/>
</dbReference>
<name>A0A438EEW0_VITVI</name>
<dbReference type="PANTHER" id="PTHR48475">
    <property type="entry name" value="RIBONUCLEASE H"/>
    <property type="match status" value="1"/>
</dbReference>
<dbReference type="InterPro" id="IPR043502">
    <property type="entry name" value="DNA/RNA_pol_sf"/>
</dbReference>
<feature type="domain" description="Reverse transcriptase" evidence="2">
    <location>
        <begin position="133"/>
        <end position="354"/>
    </location>
</feature>
<protein>
    <submittedName>
        <fullName evidence="4">Transposon Ty3-I Gag-Pol polyprotein</fullName>
    </submittedName>
</protein>
<dbReference type="SUPFAM" id="SSF53098">
    <property type="entry name" value="Ribonuclease H-like"/>
    <property type="match status" value="1"/>
</dbReference>
<feature type="compositionally biased region" description="Polar residues" evidence="1">
    <location>
        <begin position="39"/>
        <end position="52"/>
    </location>
</feature>
<dbReference type="InterPro" id="IPR036397">
    <property type="entry name" value="RNaseH_sf"/>
</dbReference>
<feature type="compositionally biased region" description="Basic and acidic residues" evidence="1">
    <location>
        <begin position="763"/>
        <end position="774"/>
    </location>
</feature>
<comment type="caution">
    <text evidence="4">The sequence shown here is derived from an EMBL/GenBank/DDBJ whole genome shotgun (WGS) entry which is preliminary data.</text>
</comment>
<dbReference type="Pfam" id="PF00078">
    <property type="entry name" value="RVT_1"/>
    <property type="match status" value="1"/>
</dbReference>
<dbReference type="CDD" id="cd01647">
    <property type="entry name" value="RT_LTR"/>
    <property type="match status" value="1"/>
</dbReference>
<gene>
    <name evidence="4" type="primary">TY3B-I_837</name>
    <name evidence="4" type="ORF">CK203_076153</name>
</gene>